<dbReference type="InParanoid" id="A0A1Y2D5D5"/>
<gene>
    <name evidence="1" type="ORF">BCR38DRAFT_148482</name>
</gene>
<keyword evidence="2" id="KW-1185">Reference proteome</keyword>
<reference evidence="1 2" key="1">
    <citation type="submission" date="2016-07" db="EMBL/GenBank/DDBJ databases">
        <title>Pervasive Adenine N6-methylation of Active Genes in Fungi.</title>
        <authorList>
            <consortium name="DOE Joint Genome Institute"/>
            <person name="Mondo S.J."/>
            <person name="Dannebaum R.O."/>
            <person name="Kuo R.C."/>
            <person name="Labutti K."/>
            <person name="Haridas S."/>
            <person name="Kuo A."/>
            <person name="Salamov A."/>
            <person name="Ahrendt S.R."/>
            <person name="Lipzen A."/>
            <person name="Sullivan W."/>
            <person name="Andreopoulos W.B."/>
            <person name="Clum A."/>
            <person name="Lindquist E."/>
            <person name="Daum C."/>
            <person name="Ramamoorthy G.K."/>
            <person name="Gryganskyi A."/>
            <person name="Culley D."/>
            <person name="Magnuson J.K."/>
            <person name="James T.Y."/>
            <person name="O'Malley M.A."/>
            <person name="Stajich J.E."/>
            <person name="Spatafora J.W."/>
            <person name="Visel A."/>
            <person name="Grigoriev I.V."/>
        </authorList>
    </citation>
    <scope>NUCLEOTIDE SEQUENCE [LARGE SCALE GENOMIC DNA]</scope>
    <source>
        <strain evidence="1 2">CBS 129021</strain>
    </source>
</reference>
<organism evidence="1 2">
    <name type="scientific">Pseudomassariella vexata</name>
    <dbReference type="NCBI Taxonomy" id="1141098"/>
    <lineage>
        <taxon>Eukaryota</taxon>
        <taxon>Fungi</taxon>
        <taxon>Dikarya</taxon>
        <taxon>Ascomycota</taxon>
        <taxon>Pezizomycotina</taxon>
        <taxon>Sordariomycetes</taxon>
        <taxon>Xylariomycetidae</taxon>
        <taxon>Amphisphaeriales</taxon>
        <taxon>Pseudomassariaceae</taxon>
        <taxon>Pseudomassariella</taxon>
    </lineage>
</organism>
<sequence>MKAPLVIGGQPEYHMNQIEAYAVTSGPESFAKGAGAFGNTKIMAQEYRDQFIEEVNAKARARGLPLVALPEAVSNE</sequence>
<dbReference type="AlphaFoldDB" id="A0A1Y2D5D5"/>
<dbReference type="Proteomes" id="UP000193689">
    <property type="component" value="Unassembled WGS sequence"/>
</dbReference>
<dbReference type="OrthoDB" id="5336565at2759"/>
<evidence type="ECO:0000313" key="1">
    <source>
        <dbReference type="EMBL" id="ORY54460.1"/>
    </source>
</evidence>
<dbReference type="GeneID" id="63769907"/>
<accession>A0A1Y2D5D5</accession>
<dbReference type="EMBL" id="MCFJ01000034">
    <property type="protein sequence ID" value="ORY54460.1"/>
    <property type="molecule type" value="Genomic_DNA"/>
</dbReference>
<dbReference type="RefSeq" id="XP_040709225.1">
    <property type="nucleotide sequence ID" value="XM_040853695.1"/>
</dbReference>
<evidence type="ECO:0000313" key="2">
    <source>
        <dbReference type="Proteomes" id="UP000193689"/>
    </source>
</evidence>
<protein>
    <submittedName>
        <fullName evidence="1">Uncharacterized protein</fullName>
    </submittedName>
</protein>
<name>A0A1Y2D5D5_9PEZI</name>
<comment type="caution">
    <text evidence="1">The sequence shown here is derived from an EMBL/GenBank/DDBJ whole genome shotgun (WGS) entry which is preliminary data.</text>
</comment>
<proteinExistence type="predicted"/>